<sequence>MAGNFCPRFQRWKSLTMPATQPGDNCGLTYLFRFVDTYPGIDTYQRQGAIDSIICTSVPECCWSVGINIFRQYHHAGICEEVWRYHLPQIARDFRGNLAALPEDEYSTSGNLRTVSDQPGRCSEPVSSEDRMVSTRLSVCNDKPVVWISPHVSIRESDEQESVVVLQLVFGPQGCRKKLSSVQLGNMEQSLHLHSMESNPTKEPEGGPGTSKNYARTSAMEDSDFFPRPNETIVQSTIVTTSDNGNTRPKKRKITDVEEQTLVPDSMNNQRKILKAQVSADTAIDLIVSNQRETKRRSRYHSIKQQFLNWNIRNNPSEPVKASHVVNFLAYIFTTKKLLVNKIKAYKSAIISLVTEPRSIENSHCLAKNLSAIDETEIKSFVRPTIDISLIISRLREWGDTCDIEIKNLTIKTCWLLAICGFLRASDIHRIDDARTTVINGTLKLVILAPKEKQNGKIIERPCEIGSHPNPIFFHVIAYKL</sequence>
<evidence type="ECO:0000313" key="2">
    <source>
        <dbReference type="EMBL" id="OLY84786.1"/>
    </source>
</evidence>
<evidence type="ECO:0000256" key="1">
    <source>
        <dbReference type="SAM" id="MobiDB-lite"/>
    </source>
</evidence>
<dbReference type="Proteomes" id="UP000187455">
    <property type="component" value="Unassembled WGS sequence"/>
</dbReference>
<accession>A0A1R0H6N5</accession>
<dbReference type="PANTHER" id="PTHR35617">
    <property type="entry name" value="PHAGE_INTEGRASE DOMAIN-CONTAINING PROTEIN"/>
    <property type="match status" value="1"/>
</dbReference>
<dbReference type="OrthoDB" id="2387460at2759"/>
<evidence type="ECO:0000313" key="3">
    <source>
        <dbReference type="Proteomes" id="UP000187455"/>
    </source>
</evidence>
<reference evidence="2 3" key="1">
    <citation type="journal article" date="2016" name="Mol. Biol. Evol.">
        <title>Genome-Wide Survey of Gut Fungi (Harpellales) Reveals the First Horizontally Transferred Ubiquitin Gene from a Mosquito Host.</title>
        <authorList>
            <person name="Wang Y."/>
            <person name="White M.M."/>
            <person name="Kvist S."/>
            <person name="Moncalvo J.M."/>
        </authorList>
    </citation>
    <scope>NUCLEOTIDE SEQUENCE [LARGE SCALE GENOMIC DNA]</scope>
    <source>
        <strain evidence="2 3">ALG-7-W6</strain>
    </source>
</reference>
<dbReference type="PANTHER" id="PTHR35617:SF3">
    <property type="entry name" value="CORE-BINDING (CB) DOMAIN-CONTAINING PROTEIN"/>
    <property type="match status" value="1"/>
</dbReference>
<dbReference type="EMBL" id="LSSL01000358">
    <property type="protein sequence ID" value="OLY84786.1"/>
    <property type="molecule type" value="Genomic_DNA"/>
</dbReference>
<feature type="region of interest" description="Disordered" evidence="1">
    <location>
        <begin position="109"/>
        <end position="128"/>
    </location>
</feature>
<dbReference type="STRING" id="133383.A0A1R0H6N5"/>
<feature type="region of interest" description="Disordered" evidence="1">
    <location>
        <begin position="195"/>
        <end position="215"/>
    </location>
</feature>
<name>A0A1R0H6N5_9FUNG</name>
<comment type="caution">
    <text evidence="2">The sequence shown here is derived from an EMBL/GenBank/DDBJ whole genome shotgun (WGS) entry which is preliminary data.</text>
</comment>
<gene>
    <name evidence="2" type="ORF">AYI68_g1040</name>
</gene>
<organism evidence="2 3">
    <name type="scientific">Smittium mucronatum</name>
    <dbReference type="NCBI Taxonomy" id="133383"/>
    <lineage>
        <taxon>Eukaryota</taxon>
        <taxon>Fungi</taxon>
        <taxon>Fungi incertae sedis</taxon>
        <taxon>Zoopagomycota</taxon>
        <taxon>Kickxellomycotina</taxon>
        <taxon>Harpellomycetes</taxon>
        <taxon>Harpellales</taxon>
        <taxon>Legeriomycetaceae</taxon>
        <taxon>Smittium</taxon>
    </lineage>
</organism>
<keyword evidence="3" id="KW-1185">Reference proteome</keyword>
<dbReference type="AlphaFoldDB" id="A0A1R0H6N5"/>
<protein>
    <submittedName>
        <fullName evidence="2">Uncharacterized protein</fullName>
    </submittedName>
</protein>
<proteinExistence type="predicted"/>